<organism evidence="1 2">
    <name type="scientific">Solanum pinnatisectum</name>
    <name type="common">tansyleaf nightshade</name>
    <dbReference type="NCBI Taxonomy" id="50273"/>
    <lineage>
        <taxon>Eukaryota</taxon>
        <taxon>Viridiplantae</taxon>
        <taxon>Streptophyta</taxon>
        <taxon>Embryophyta</taxon>
        <taxon>Tracheophyta</taxon>
        <taxon>Spermatophyta</taxon>
        <taxon>Magnoliopsida</taxon>
        <taxon>eudicotyledons</taxon>
        <taxon>Gunneridae</taxon>
        <taxon>Pentapetalae</taxon>
        <taxon>asterids</taxon>
        <taxon>lamiids</taxon>
        <taxon>Solanales</taxon>
        <taxon>Solanaceae</taxon>
        <taxon>Solanoideae</taxon>
        <taxon>Solaneae</taxon>
        <taxon>Solanum</taxon>
    </lineage>
</organism>
<dbReference type="EMBL" id="JAWPEI010000009">
    <property type="protein sequence ID" value="KAK4715886.1"/>
    <property type="molecule type" value="Genomic_DNA"/>
</dbReference>
<sequence length="458" mass="52250">MAQECHAAIGSIDLLKGRHLDSSTINHLDNARNQLECVSLFLAKLEEVRPENTISTQLGALFQQAHDGFSEICTYMDQRYTSRMTKMLKMIKLENIAERLTAASKPSTSTRGMISEVLKILKPENIAKRIKASKPSTSSSRITTMEMVRFVDFLLDYVKDCAPVKLRYLQAFFILSSSRCIEHESMQYLFTHVEDVAYTALQQYFIQVAYKINSKIELHKSLSPFKTDLRQINICLLTASKSSRSETTMKSGCMLDFVNGLREDLGETPLDRDEIRCLGRGLYSLSIFLKDIEYTGTPLKEFSSLQSLIEALAFEAAFVIYSCNNKDLFVLQPKFNHVSVVIELIQLLNSRATMTAPLKDLIDYAWEELIVLRTFLIDSLEQCKQQPKITDFLTLIQSLTDKAFLVLYNLLGYTKQEDLAWEMNRSHFKLLLRFNFIKAAIRQMCPTISASSSTENIC</sequence>
<gene>
    <name evidence="1" type="ORF">R3W88_014224</name>
</gene>
<accession>A0AAV9KR01</accession>
<evidence type="ECO:0000313" key="1">
    <source>
        <dbReference type="EMBL" id="KAK4715886.1"/>
    </source>
</evidence>
<comment type="caution">
    <text evidence="1">The sequence shown here is derived from an EMBL/GenBank/DDBJ whole genome shotgun (WGS) entry which is preliminary data.</text>
</comment>
<keyword evidence="2" id="KW-1185">Reference proteome</keyword>
<protein>
    <submittedName>
        <fullName evidence="1">Uncharacterized protein</fullName>
    </submittedName>
</protein>
<dbReference type="Proteomes" id="UP001311915">
    <property type="component" value="Unassembled WGS sequence"/>
</dbReference>
<evidence type="ECO:0000313" key="2">
    <source>
        <dbReference type="Proteomes" id="UP001311915"/>
    </source>
</evidence>
<proteinExistence type="predicted"/>
<name>A0AAV9KR01_9SOLN</name>
<reference evidence="1 2" key="1">
    <citation type="submission" date="2023-10" db="EMBL/GenBank/DDBJ databases">
        <title>Genome-Wide Identification Analysis in wild type Solanum Pinnatisectum Reveals Some Genes Defensing Phytophthora Infestans.</title>
        <authorList>
            <person name="Sun C."/>
        </authorList>
    </citation>
    <scope>NUCLEOTIDE SEQUENCE [LARGE SCALE GENOMIC DNA]</scope>
    <source>
        <strain evidence="1">LQN</strain>
        <tissue evidence="1">Leaf</tissue>
    </source>
</reference>
<dbReference type="AlphaFoldDB" id="A0AAV9KR01"/>